<gene>
    <name evidence="3" type="ORF">Pdsh_01195</name>
    <name evidence="2" type="ORF">Pyrde_0892</name>
</gene>
<evidence type="ECO:0000313" key="4">
    <source>
        <dbReference type="Proteomes" id="UP000058613"/>
    </source>
</evidence>
<dbReference type="EMBL" id="NCQP01000001">
    <property type="protein sequence ID" value="OWJ55447.1"/>
    <property type="molecule type" value="Genomic_DNA"/>
</dbReference>
<dbReference type="InterPro" id="IPR036866">
    <property type="entry name" value="RibonucZ/Hydroxyglut_hydro"/>
</dbReference>
<dbReference type="InterPro" id="IPR016440">
    <property type="entry name" value="Rubredoxin-O_OxRdtase"/>
</dbReference>
<dbReference type="PANTHER" id="PTHR43717">
    <property type="entry name" value="ANAEROBIC NITRIC OXIDE REDUCTASE FLAVORUBREDOXIN"/>
    <property type="match status" value="1"/>
</dbReference>
<reference evidence="3 5" key="2">
    <citation type="submission" date="2017-05" db="EMBL/GenBank/DDBJ databases">
        <title>The draft genome of the hyperthermophilic archaeon 'Pyrodictium delaneyi strain Hulk', an iron and nitrate reducer, reveals the capacity for sulfate reduction.</title>
        <authorList>
            <person name="Demey L.M."/>
            <person name="Miller C."/>
            <person name="Manzella M."/>
            <person name="Reguera G."/>
            <person name="Kashefi K."/>
        </authorList>
    </citation>
    <scope>NUCLEOTIDE SEQUENCE [LARGE SCALE GENOMIC DNA]</scope>
    <source>
        <strain evidence="3 5">Hulk</strain>
    </source>
</reference>
<dbReference type="PROSITE" id="PS50902">
    <property type="entry name" value="FLAVODOXIN_LIKE"/>
    <property type="match status" value="1"/>
</dbReference>
<dbReference type="AlphaFoldDB" id="A0A0P0N3J2"/>
<evidence type="ECO:0000313" key="3">
    <source>
        <dbReference type="EMBL" id="OWJ55447.1"/>
    </source>
</evidence>
<reference evidence="2 4" key="1">
    <citation type="submission" date="2015-10" db="EMBL/GenBank/DDBJ databases">
        <title>Complete genome sequence of hyperthermophilic archaeon Pyrodictium delaneyi Su06.</title>
        <authorList>
            <person name="Jung J.-H."/>
            <person name="Lin J."/>
            <person name="Holden J.F."/>
            <person name="Park C.-S."/>
        </authorList>
    </citation>
    <scope>NUCLEOTIDE SEQUENCE [LARGE SCALE GENOMIC DNA]</scope>
    <source>
        <strain evidence="2 4">Su06</strain>
    </source>
</reference>
<dbReference type="InterPro" id="IPR045761">
    <property type="entry name" value="ODP_dom"/>
</dbReference>
<proteinExistence type="predicted"/>
<dbReference type="SUPFAM" id="SSF52218">
    <property type="entry name" value="Flavoproteins"/>
    <property type="match status" value="1"/>
</dbReference>
<dbReference type="InterPro" id="IPR001279">
    <property type="entry name" value="Metallo-B-lactamas"/>
</dbReference>
<dbReference type="KEGG" id="pdl:Pyrde_0892"/>
<dbReference type="PANTHER" id="PTHR43717:SF1">
    <property type="entry name" value="ANAEROBIC NITRIC OXIDE REDUCTASE FLAVORUBREDOXIN"/>
    <property type="match status" value="1"/>
</dbReference>
<dbReference type="Gene3D" id="3.40.50.360">
    <property type="match status" value="1"/>
</dbReference>
<dbReference type="PATRIC" id="fig|1273541.4.peg.965"/>
<dbReference type="GO" id="GO:0010181">
    <property type="term" value="F:FMN binding"/>
    <property type="evidence" value="ECO:0007669"/>
    <property type="project" value="InterPro"/>
</dbReference>
<dbReference type="OrthoDB" id="6433at2157"/>
<dbReference type="InterPro" id="IPR008254">
    <property type="entry name" value="Flavodoxin/NO_synth"/>
</dbReference>
<organism evidence="2 4">
    <name type="scientific">Pyrodictium delaneyi</name>
    <dbReference type="NCBI Taxonomy" id="1273541"/>
    <lineage>
        <taxon>Archaea</taxon>
        <taxon>Thermoproteota</taxon>
        <taxon>Thermoprotei</taxon>
        <taxon>Desulfurococcales</taxon>
        <taxon>Pyrodictiaceae</taxon>
        <taxon>Pyrodictium</taxon>
    </lineage>
</organism>
<name>A0A0P0N3J2_9CREN</name>
<dbReference type="EMBL" id="CP013011">
    <property type="protein sequence ID" value="ALL00940.1"/>
    <property type="molecule type" value="Genomic_DNA"/>
</dbReference>
<dbReference type="GO" id="GO:0046872">
    <property type="term" value="F:metal ion binding"/>
    <property type="evidence" value="ECO:0007669"/>
    <property type="project" value="InterPro"/>
</dbReference>
<sequence length="418" mass="46126">MCGHDGIHRGHEVFHTGPRVRVEKISPSVYLIRVDDERIRFFEALWEIPEGVTYNAYIVTGPERIVLIDTVKKGFEGIFLSALRRIVDPRDIDAIVVQHAEPDHSGALPRVLGHASRATVYAHPLAKGMLEGLYGLRIERFKPVKDGLELSLGGDTKLVFIQTAWLHWPETMMSLLEPEQILFTGDAFGAYSVPGVLVDSGNPEVFKYYIYFMRKYFATIIGAYRSWVTKALDKLAGLEPKMLAPLHGMVIEKHVQEAIELYKGWAQGRLDRSRAVVVYSSMYGAVEEAMERIAGMLEARGLEVSVYRFTDAERASIADVIGEALDAGYLVVGAATYEAHVFPLMDYVLGLLCSKASAGQRVLVVSSYAWGGVAARKIAEKLGGCGFNVAATVEAKGRLPDHALEEAVEKLLSTGPEQ</sequence>
<dbReference type="RefSeq" id="WP_082419474.1">
    <property type="nucleotide sequence ID" value="NZ_CP013011.1"/>
</dbReference>
<dbReference type="GeneID" id="26099229"/>
<dbReference type="GO" id="GO:0016491">
    <property type="term" value="F:oxidoreductase activity"/>
    <property type="evidence" value="ECO:0007669"/>
    <property type="project" value="InterPro"/>
</dbReference>
<dbReference type="Gene3D" id="3.60.15.10">
    <property type="entry name" value="Ribonuclease Z/Hydroxyacylglutathione hydrolase-like"/>
    <property type="match status" value="1"/>
</dbReference>
<dbReference type="STRING" id="1273541.Pyrde_0892"/>
<feature type="domain" description="Flavodoxin-like" evidence="1">
    <location>
        <begin position="275"/>
        <end position="416"/>
    </location>
</feature>
<dbReference type="Proteomes" id="UP000196694">
    <property type="component" value="Unassembled WGS sequence"/>
</dbReference>
<dbReference type="Proteomes" id="UP000058613">
    <property type="component" value="Chromosome"/>
</dbReference>
<dbReference type="Pfam" id="PF19583">
    <property type="entry name" value="ODP"/>
    <property type="match status" value="1"/>
</dbReference>
<evidence type="ECO:0000259" key="1">
    <source>
        <dbReference type="PROSITE" id="PS50902"/>
    </source>
</evidence>
<dbReference type="GO" id="GO:0009055">
    <property type="term" value="F:electron transfer activity"/>
    <property type="evidence" value="ECO:0007669"/>
    <property type="project" value="InterPro"/>
</dbReference>
<dbReference type="InterPro" id="IPR029039">
    <property type="entry name" value="Flavoprotein-like_sf"/>
</dbReference>
<dbReference type="CDD" id="cd07709">
    <property type="entry name" value="flavodiiron_proteins_MBL-fold"/>
    <property type="match status" value="1"/>
</dbReference>
<protein>
    <recommendedName>
        <fullName evidence="1">Flavodoxin-like domain-containing protein</fullName>
    </recommendedName>
</protein>
<keyword evidence="5" id="KW-1185">Reference proteome</keyword>
<dbReference type="SMART" id="SM00849">
    <property type="entry name" value="Lactamase_B"/>
    <property type="match status" value="1"/>
</dbReference>
<accession>A0A0P0N3J2</accession>
<dbReference type="SUPFAM" id="SSF56281">
    <property type="entry name" value="Metallo-hydrolase/oxidoreductase"/>
    <property type="match status" value="1"/>
</dbReference>
<evidence type="ECO:0000313" key="2">
    <source>
        <dbReference type="EMBL" id="ALL00940.1"/>
    </source>
</evidence>
<dbReference type="PIRSF" id="PIRSF005243">
    <property type="entry name" value="ROO"/>
    <property type="match status" value="1"/>
</dbReference>
<evidence type="ECO:0000313" key="5">
    <source>
        <dbReference type="Proteomes" id="UP000196694"/>
    </source>
</evidence>
<dbReference type="Pfam" id="PF00258">
    <property type="entry name" value="Flavodoxin_1"/>
    <property type="match status" value="1"/>
</dbReference>